<evidence type="ECO:0000313" key="1">
    <source>
        <dbReference type="EMBL" id="JAH12119.1"/>
    </source>
</evidence>
<proteinExistence type="predicted"/>
<dbReference type="EMBL" id="GBXM01096458">
    <property type="protein sequence ID" value="JAH12119.1"/>
    <property type="molecule type" value="Transcribed_RNA"/>
</dbReference>
<dbReference type="AlphaFoldDB" id="A0A0E9Q5T8"/>
<organism evidence="1">
    <name type="scientific">Anguilla anguilla</name>
    <name type="common">European freshwater eel</name>
    <name type="synonym">Muraena anguilla</name>
    <dbReference type="NCBI Taxonomy" id="7936"/>
    <lineage>
        <taxon>Eukaryota</taxon>
        <taxon>Metazoa</taxon>
        <taxon>Chordata</taxon>
        <taxon>Craniata</taxon>
        <taxon>Vertebrata</taxon>
        <taxon>Euteleostomi</taxon>
        <taxon>Actinopterygii</taxon>
        <taxon>Neopterygii</taxon>
        <taxon>Teleostei</taxon>
        <taxon>Anguilliformes</taxon>
        <taxon>Anguillidae</taxon>
        <taxon>Anguilla</taxon>
    </lineage>
</organism>
<accession>A0A0E9Q5T8</accession>
<sequence length="22" mass="2371">MPHPAKALGFDVVTLPKYGIES</sequence>
<protein>
    <submittedName>
        <fullName evidence="1">Uncharacterized protein</fullName>
    </submittedName>
</protein>
<reference evidence="1" key="1">
    <citation type="submission" date="2014-11" db="EMBL/GenBank/DDBJ databases">
        <authorList>
            <person name="Amaro Gonzalez C."/>
        </authorList>
    </citation>
    <scope>NUCLEOTIDE SEQUENCE</scope>
</reference>
<name>A0A0E9Q5T8_ANGAN</name>
<reference evidence="1" key="2">
    <citation type="journal article" date="2015" name="Fish Shellfish Immunol.">
        <title>Early steps in the European eel (Anguilla anguilla)-Vibrio vulnificus interaction in the gills: Role of the RtxA13 toxin.</title>
        <authorList>
            <person name="Callol A."/>
            <person name="Pajuelo D."/>
            <person name="Ebbesson L."/>
            <person name="Teles M."/>
            <person name="MacKenzie S."/>
            <person name="Amaro C."/>
        </authorList>
    </citation>
    <scope>NUCLEOTIDE SEQUENCE</scope>
</reference>